<organism evidence="6 7">
    <name type="scientific">Thiocapsa roseopersicina</name>
    <dbReference type="NCBI Taxonomy" id="1058"/>
    <lineage>
        <taxon>Bacteria</taxon>
        <taxon>Pseudomonadati</taxon>
        <taxon>Pseudomonadota</taxon>
        <taxon>Gammaproteobacteria</taxon>
        <taxon>Chromatiales</taxon>
        <taxon>Chromatiaceae</taxon>
        <taxon>Thiocapsa</taxon>
    </lineage>
</organism>
<reference evidence="7" key="1">
    <citation type="submission" date="2016-10" db="EMBL/GenBank/DDBJ databases">
        <authorList>
            <person name="Varghese N."/>
            <person name="Submissions S."/>
        </authorList>
    </citation>
    <scope>NUCLEOTIDE SEQUENCE [LARGE SCALE GENOMIC DNA]</scope>
    <source>
        <strain evidence="7">DSM 217</strain>
    </source>
</reference>
<dbReference type="GO" id="GO:0009166">
    <property type="term" value="P:nucleotide catabolic process"/>
    <property type="evidence" value="ECO:0007669"/>
    <property type="project" value="InterPro"/>
</dbReference>
<keyword evidence="7" id="KW-1185">Reference proteome</keyword>
<dbReference type="PRINTS" id="PR01607">
    <property type="entry name" value="APYRASEFAMLY"/>
</dbReference>
<keyword evidence="2" id="KW-0547">Nucleotide-binding</keyword>
<dbReference type="RefSeq" id="WP_245731846.1">
    <property type="nucleotide sequence ID" value="NZ_FNNZ01000009.1"/>
</dbReference>
<dbReference type="SUPFAM" id="SSF56300">
    <property type="entry name" value="Metallo-dependent phosphatases"/>
    <property type="match status" value="1"/>
</dbReference>
<dbReference type="Pfam" id="PF00149">
    <property type="entry name" value="Metallophos"/>
    <property type="match status" value="1"/>
</dbReference>
<evidence type="ECO:0000313" key="7">
    <source>
        <dbReference type="Proteomes" id="UP000198816"/>
    </source>
</evidence>
<dbReference type="GO" id="GO:0000166">
    <property type="term" value="F:nucleotide binding"/>
    <property type="evidence" value="ECO:0007669"/>
    <property type="project" value="UniProtKB-KW"/>
</dbReference>
<dbReference type="SUPFAM" id="SSF55816">
    <property type="entry name" value="5'-nucleotidase (syn. UDP-sugar hydrolase), C-terminal domain"/>
    <property type="match status" value="1"/>
</dbReference>
<evidence type="ECO:0000256" key="1">
    <source>
        <dbReference type="ARBA" id="ARBA00022729"/>
    </source>
</evidence>
<evidence type="ECO:0000256" key="3">
    <source>
        <dbReference type="SAM" id="MobiDB-lite"/>
    </source>
</evidence>
<name>A0A1H2WP60_THIRO</name>
<feature type="domain" description="5'-Nucleotidase C-terminal" evidence="5">
    <location>
        <begin position="345"/>
        <end position="493"/>
    </location>
</feature>
<dbReference type="InterPro" id="IPR029052">
    <property type="entry name" value="Metallo-depent_PP-like"/>
</dbReference>
<dbReference type="Gene3D" id="3.60.21.10">
    <property type="match status" value="1"/>
</dbReference>
<feature type="region of interest" description="Disordered" evidence="3">
    <location>
        <begin position="1"/>
        <end position="23"/>
    </location>
</feature>
<dbReference type="STRING" id="1058.SAMN05421783_10952"/>
<dbReference type="Gene3D" id="3.90.780.10">
    <property type="entry name" value="5'-Nucleotidase, C-terminal domain"/>
    <property type="match status" value="1"/>
</dbReference>
<comment type="similarity">
    <text evidence="2">Belongs to the 5'-nucleotidase family.</text>
</comment>
<dbReference type="Proteomes" id="UP000198816">
    <property type="component" value="Unassembled WGS sequence"/>
</dbReference>
<dbReference type="GO" id="GO:0030288">
    <property type="term" value="C:outer membrane-bounded periplasmic space"/>
    <property type="evidence" value="ECO:0007669"/>
    <property type="project" value="TreeGrafter"/>
</dbReference>
<protein>
    <submittedName>
        <fullName evidence="6">5'-nucleotidase</fullName>
    </submittedName>
</protein>
<evidence type="ECO:0000259" key="4">
    <source>
        <dbReference type="Pfam" id="PF00149"/>
    </source>
</evidence>
<dbReference type="InterPro" id="IPR008334">
    <property type="entry name" value="5'-Nucleotdase_C"/>
</dbReference>
<accession>A0A1H2WP60</accession>
<keyword evidence="1" id="KW-0732">Signal</keyword>
<dbReference type="InterPro" id="IPR006179">
    <property type="entry name" value="5_nucleotidase/apyrase"/>
</dbReference>
<gene>
    <name evidence="6" type="ORF">SAMN05421783_10952</name>
</gene>
<dbReference type="PANTHER" id="PTHR11575">
    <property type="entry name" value="5'-NUCLEOTIDASE-RELATED"/>
    <property type="match status" value="1"/>
</dbReference>
<keyword evidence="2" id="KW-0378">Hydrolase</keyword>
<dbReference type="InterPro" id="IPR036907">
    <property type="entry name" value="5'-Nucleotdase_C_sf"/>
</dbReference>
<evidence type="ECO:0000259" key="5">
    <source>
        <dbReference type="Pfam" id="PF02872"/>
    </source>
</evidence>
<dbReference type="GO" id="GO:0016787">
    <property type="term" value="F:hydrolase activity"/>
    <property type="evidence" value="ECO:0007669"/>
    <property type="project" value="UniProtKB-KW"/>
</dbReference>
<evidence type="ECO:0000313" key="6">
    <source>
        <dbReference type="EMBL" id="SDW82307.1"/>
    </source>
</evidence>
<evidence type="ECO:0000256" key="2">
    <source>
        <dbReference type="RuleBase" id="RU362119"/>
    </source>
</evidence>
<dbReference type="CDD" id="cd00845">
    <property type="entry name" value="MPP_UshA_N_like"/>
    <property type="match status" value="1"/>
</dbReference>
<dbReference type="EMBL" id="FNNZ01000009">
    <property type="protein sequence ID" value="SDW82307.1"/>
    <property type="molecule type" value="Genomic_DNA"/>
</dbReference>
<proteinExistence type="inferred from homology"/>
<dbReference type="InterPro" id="IPR004843">
    <property type="entry name" value="Calcineurin-like_PHP"/>
</dbReference>
<dbReference type="PANTHER" id="PTHR11575:SF24">
    <property type="entry name" value="5'-NUCLEOTIDASE"/>
    <property type="match status" value="1"/>
</dbReference>
<dbReference type="Pfam" id="PF02872">
    <property type="entry name" value="5_nucleotid_C"/>
    <property type="match status" value="1"/>
</dbReference>
<feature type="domain" description="Calcineurin-like phosphoesterase" evidence="4">
    <location>
        <begin position="61"/>
        <end position="270"/>
    </location>
</feature>
<sequence length="529" mass="56798">MSLNTVSVADEMSQDPEVADLSAEGPRQSRWSVILGSCLVLVALLAPALARTTCEPGQALTLLHFNDIHGQLEPYEDPRDGTERGGIARLAATVAEVRAEDPSRPVVLLFAGDLLQGTLTSSLFLGVPDVVLLGRMGVDAAVMGNHELDYGQEVFRRLTEEAAFPFLSANVASDPEPLPVLSSVVIERPDAPKVAVLGLTTPELTTATHPRNIEGIGVEEPTAVARRLVPALRDEADLVVVLSHLGISADRRLAESVHGIDLIVGGHNHNLYAQPVFVENVPIVQAGERGGWLGRMDLRCREGRLTGTDYALIPIDAVSPEDAEIADEVRRITLDAELELNTEVGFSTQELSAWRELIRREEAPFGNFVTDLAREITLTDVALLNGGGFRASIPAGPVTLKSIYEAFPFRNELVLGDLTGAQLLAALERSAALDPSDNPGGFLQVSGVRYTIADGRLASATVGDLPIDPARRYRIVTSDFLAAGGDGYAMLEEMTDPVMTGRLISDMVIEGFRTESPVSVATDGRILRR</sequence>
<dbReference type="AlphaFoldDB" id="A0A1H2WP60"/>